<dbReference type="EMBL" id="JACHIN010000001">
    <property type="protein sequence ID" value="MBB5076152.1"/>
    <property type="molecule type" value="Genomic_DNA"/>
</dbReference>
<dbReference type="RefSeq" id="WP_184959287.1">
    <property type="nucleotide sequence ID" value="NZ_JACHIN010000001.1"/>
</dbReference>
<gene>
    <name evidence="1" type="ORF">HNR40_001598</name>
</gene>
<protein>
    <recommendedName>
        <fullName evidence="3">Lipoprotein</fullName>
    </recommendedName>
</protein>
<keyword evidence="2" id="KW-1185">Reference proteome</keyword>
<accession>A0A7W8EF68</accession>
<reference evidence="1 2" key="1">
    <citation type="submission" date="2020-08" db="EMBL/GenBank/DDBJ databases">
        <title>Genomic Encyclopedia of Type Strains, Phase IV (KMG-IV): sequencing the most valuable type-strain genomes for metagenomic binning, comparative biology and taxonomic classification.</title>
        <authorList>
            <person name="Goeker M."/>
        </authorList>
    </citation>
    <scope>NUCLEOTIDE SEQUENCE [LARGE SCALE GENOMIC DNA]</scope>
    <source>
        <strain evidence="1 2">DSM 45385</strain>
    </source>
</reference>
<dbReference type="Proteomes" id="UP000568380">
    <property type="component" value="Unassembled WGS sequence"/>
</dbReference>
<organism evidence="1 2">
    <name type="scientific">Nonomuraea endophytica</name>
    <dbReference type="NCBI Taxonomy" id="714136"/>
    <lineage>
        <taxon>Bacteria</taxon>
        <taxon>Bacillati</taxon>
        <taxon>Actinomycetota</taxon>
        <taxon>Actinomycetes</taxon>
        <taxon>Streptosporangiales</taxon>
        <taxon>Streptosporangiaceae</taxon>
        <taxon>Nonomuraea</taxon>
    </lineage>
</organism>
<name>A0A7W8EF68_9ACTN</name>
<dbReference type="PROSITE" id="PS51257">
    <property type="entry name" value="PROKAR_LIPOPROTEIN"/>
    <property type="match status" value="1"/>
</dbReference>
<dbReference type="AlphaFoldDB" id="A0A7W8EF68"/>
<comment type="caution">
    <text evidence="1">The sequence shown here is derived from an EMBL/GenBank/DDBJ whole genome shotgun (WGS) entry which is preliminary data.</text>
</comment>
<evidence type="ECO:0008006" key="3">
    <source>
        <dbReference type="Google" id="ProtNLM"/>
    </source>
</evidence>
<evidence type="ECO:0000313" key="1">
    <source>
        <dbReference type="EMBL" id="MBB5076152.1"/>
    </source>
</evidence>
<evidence type="ECO:0000313" key="2">
    <source>
        <dbReference type="Proteomes" id="UP000568380"/>
    </source>
</evidence>
<proteinExistence type="predicted"/>
<sequence length="126" mass="13228">MSRLLLLLVALVITACSSQRDGEVAQAADGFYAALASGDGARACALLSPRAEEGLEKGGDTCPEVVLDLDLRGGAPLGGPRVYGDEAQVRLAADTVFLHRFADGWRVRAAGCEPRPGLPYRCEIEG</sequence>